<feature type="coiled-coil region" evidence="1">
    <location>
        <begin position="44"/>
        <end position="71"/>
    </location>
</feature>
<name>A0AAV7UUR7_PLEWA</name>
<keyword evidence="1" id="KW-0175">Coiled coil</keyword>
<gene>
    <name evidence="3" type="ORF">NDU88_001443</name>
</gene>
<evidence type="ECO:0000313" key="4">
    <source>
        <dbReference type="Proteomes" id="UP001066276"/>
    </source>
</evidence>
<evidence type="ECO:0000256" key="2">
    <source>
        <dbReference type="SAM" id="MobiDB-lite"/>
    </source>
</evidence>
<sequence length="248" mass="28873">MAQSTKTNTDLLQVEVAAIRGDFKDLKIRVTAAESRIRRADNCANKHSRKFSELEKVVATLKSQITEQKDRNKRSNLRIFGVPEGIKSNYKSAVDFLISWIPVALQLDFDNDFEIKWTHRVPTYKPNNQTAQRAMIFKPLRHQHTEQILAQMRKIKVVMWQTQKISISQGYAKENVIHRKGFLALRKRLTMMEISFTFNDLSKFRITYKGQTKVFLDPEELTRFLHNKSEPQMETEPANSSSLNYTPP</sequence>
<evidence type="ECO:0000256" key="1">
    <source>
        <dbReference type="SAM" id="Coils"/>
    </source>
</evidence>
<dbReference type="EMBL" id="JANPWB010000004">
    <property type="protein sequence ID" value="KAJ1192131.1"/>
    <property type="molecule type" value="Genomic_DNA"/>
</dbReference>
<reference evidence="3" key="1">
    <citation type="journal article" date="2022" name="bioRxiv">
        <title>Sequencing and chromosome-scale assembly of the giantPleurodeles waltlgenome.</title>
        <authorList>
            <person name="Brown T."/>
            <person name="Elewa A."/>
            <person name="Iarovenko S."/>
            <person name="Subramanian E."/>
            <person name="Araus A.J."/>
            <person name="Petzold A."/>
            <person name="Susuki M."/>
            <person name="Suzuki K.-i.T."/>
            <person name="Hayashi T."/>
            <person name="Toyoda A."/>
            <person name="Oliveira C."/>
            <person name="Osipova E."/>
            <person name="Leigh N.D."/>
            <person name="Simon A."/>
            <person name="Yun M.H."/>
        </authorList>
    </citation>
    <scope>NUCLEOTIDE SEQUENCE</scope>
    <source>
        <strain evidence="3">20211129_DDA</strain>
        <tissue evidence="3">Liver</tissue>
    </source>
</reference>
<dbReference type="AlphaFoldDB" id="A0AAV7UUR7"/>
<dbReference type="Proteomes" id="UP001066276">
    <property type="component" value="Chromosome 2_2"/>
</dbReference>
<dbReference type="PANTHER" id="PTHR11505">
    <property type="entry name" value="L1 TRANSPOSABLE ELEMENT-RELATED"/>
    <property type="match status" value="1"/>
</dbReference>
<accession>A0AAV7UUR7</accession>
<feature type="compositionally biased region" description="Polar residues" evidence="2">
    <location>
        <begin position="237"/>
        <end position="248"/>
    </location>
</feature>
<feature type="region of interest" description="Disordered" evidence="2">
    <location>
        <begin position="226"/>
        <end position="248"/>
    </location>
</feature>
<protein>
    <recommendedName>
        <fullName evidence="5">LINE-1 type transposase domain-containing protein 1</fullName>
    </recommendedName>
</protein>
<evidence type="ECO:0008006" key="5">
    <source>
        <dbReference type="Google" id="ProtNLM"/>
    </source>
</evidence>
<organism evidence="3 4">
    <name type="scientific">Pleurodeles waltl</name>
    <name type="common">Iberian ribbed newt</name>
    <dbReference type="NCBI Taxonomy" id="8319"/>
    <lineage>
        <taxon>Eukaryota</taxon>
        <taxon>Metazoa</taxon>
        <taxon>Chordata</taxon>
        <taxon>Craniata</taxon>
        <taxon>Vertebrata</taxon>
        <taxon>Euteleostomi</taxon>
        <taxon>Amphibia</taxon>
        <taxon>Batrachia</taxon>
        <taxon>Caudata</taxon>
        <taxon>Salamandroidea</taxon>
        <taxon>Salamandridae</taxon>
        <taxon>Pleurodelinae</taxon>
        <taxon>Pleurodeles</taxon>
    </lineage>
</organism>
<evidence type="ECO:0000313" key="3">
    <source>
        <dbReference type="EMBL" id="KAJ1192131.1"/>
    </source>
</evidence>
<proteinExistence type="predicted"/>
<dbReference type="InterPro" id="IPR004244">
    <property type="entry name" value="Transposase_22"/>
</dbReference>
<dbReference type="Gene3D" id="3.30.70.1820">
    <property type="entry name" value="L1 transposable element, RRM domain"/>
    <property type="match status" value="1"/>
</dbReference>
<keyword evidence="4" id="KW-1185">Reference proteome</keyword>
<comment type="caution">
    <text evidence="3">The sequence shown here is derived from an EMBL/GenBank/DDBJ whole genome shotgun (WGS) entry which is preliminary data.</text>
</comment>